<dbReference type="InterPro" id="IPR005545">
    <property type="entry name" value="YCII"/>
</dbReference>
<dbReference type="Proteomes" id="UP000653472">
    <property type="component" value="Unassembled WGS sequence"/>
</dbReference>
<evidence type="ECO:0000259" key="2">
    <source>
        <dbReference type="Pfam" id="PF03795"/>
    </source>
</evidence>
<dbReference type="EMBL" id="JAAVXB010000003">
    <property type="protein sequence ID" value="NKF22077.1"/>
    <property type="molecule type" value="Genomic_DNA"/>
</dbReference>
<dbReference type="PANTHER" id="PTHR35174">
    <property type="entry name" value="BLL7171 PROTEIN-RELATED"/>
    <property type="match status" value="1"/>
</dbReference>
<evidence type="ECO:0000313" key="3">
    <source>
        <dbReference type="EMBL" id="NKF22077.1"/>
    </source>
</evidence>
<name>A0A969W7Y7_9GAMM</name>
<proteinExistence type="inferred from homology"/>
<accession>A0A969W7Y7</accession>
<gene>
    <name evidence="3" type="ORF">G7Y82_07090</name>
</gene>
<feature type="domain" description="YCII-related" evidence="2">
    <location>
        <begin position="1"/>
        <end position="111"/>
    </location>
</feature>
<dbReference type="SUPFAM" id="SSF54909">
    <property type="entry name" value="Dimeric alpha+beta barrel"/>
    <property type="match status" value="1"/>
</dbReference>
<comment type="caution">
    <text evidence="3">The sequence shown here is derived from an EMBL/GenBank/DDBJ whole genome shotgun (WGS) entry which is preliminary data.</text>
</comment>
<organism evidence="3 4">
    <name type="scientific">Solimonas marina</name>
    <dbReference type="NCBI Taxonomy" id="2714601"/>
    <lineage>
        <taxon>Bacteria</taxon>
        <taxon>Pseudomonadati</taxon>
        <taxon>Pseudomonadota</taxon>
        <taxon>Gammaproteobacteria</taxon>
        <taxon>Nevskiales</taxon>
        <taxon>Nevskiaceae</taxon>
        <taxon>Solimonas</taxon>
    </lineage>
</organism>
<dbReference type="Pfam" id="PF03795">
    <property type="entry name" value="YCII"/>
    <property type="match status" value="1"/>
</dbReference>
<evidence type="ECO:0000313" key="4">
    <source>
        <dbReference type="Proteomes" id="UP000653472"/>
    </source>
</evidence>
<dbReference type="PANTHER" id="PTHR35174:SF3">
    <property type="entry name" value="BLL7171 PROTEIN"/>
    <property type="match status" value="1"/>
</dbReference>
<reference evidence="3" key="1">
    <citation type="submission" date="2020-03" db="EMBL/GenBank/DDBJ databases">
        <title>Solimonas marina sp. nov., isolated from deep seawater of the Pacific Ocean.</title>
        <authorList>
            <person name="Liu X."/>
            <person name="Lai Q."/>
            <person name="Sun F."/>
            <person name="Gai Y."/>
            <person name="Li G."/>
            <person name="Shao Z."/>
        </authorList>
    </citation>
    <scope>NUCLEOTIDE SEQUENCE</scope>
    <source>
        <strain evidence="3">C16B3</strain>
    </source>
</reference>
<protein>
    <submittedName>
        <fullName evidence="3">Dehydrogenase</fullName>
    </submittedName>
</protein>
<comment type="similarity">
    <text evidence="1">Belongs to the YciI family.</text>
</comment>
<evidence type="ECO:0000256" key="1">
    <source>
        <dbReference type="ARBA" id="ARBA00007689"/>
    </source>
</evidence>
<dbReference type="AlphaFoldDB" id="A0A969W7Y7"/>
<dbReference type="InterPro" id="IPR011008">
    <property type="entry name" value="Dimeric_a/b-barrel"/>
</dbReference>
<dbReference type="RefSeq" id="WP_168147331.1">
    <property type="nucleotide sequence ID" value="NZ_JAAVXB010000003.1"/>
</dbReference>
<dbReference type="Gene3D" id="3.30.70.1060">
    <property type="entry name" value="Dimeric alpha+beta barrel"/>
    <property type="match status" value="1"/>
</dbReference>
<sequence length="117" mass="12400">MRYALLIIEPRGQREARTSAEGEAAYASMVAFAEGLQTRGKLLAVESLTADRAGTRVAVRGGKPQVVDGPFAEAKEMIGGFFLLDVESRDEALAIAADCPAAAWATVEVREAGPCFL</sequence>
<keyword evidence="4" id="KW-1185">Reference proteome</keyword>